<feature type="compositionally biased region" description="Polar residues" evidence="1">
    <location>
        <begin position="58"/>
        <end position="78"/>
    </location>
</feature>
<proteinExistence type="predicted"/>
<evidence type="ECO:0000256" key="1">
    <source>
        <dbReference type="SAM" id="MobiDB-lite"/>
    </source>
</evidence>
<dbReference type="Proteomes" id="UP000799118">
    <property type="component" value="Unassembled WGS sequence"/>
</dbReference>
<keyword evidence="3" id="KW-1185">Reference proteome</keyword>
<feature type="region of interest" description="Disordered" evidence="1">
    <location>
        <begin position="50"/>
        <end position="79"/>
    </location>
</feature>
<gene>
    <name evidence="2" type="ORF">BT96DRAFT_993266</name>
</gene>
<sequence length="123" mass="13451">MQTENIEPGTKKHKTLKQAAGGRVPKGKDFWSLVDAWLIEDYMRFDESGFQGPAMPVSTGSPSPGQATPNPSVSQSVNVGAGGLGSTALAFLQCQNERNEMHFRTNMDEVNMNIVRKQVILDQ</sequence>
<name>A0A6A4HR97_9AGAR</name>
<dbReference type="AlphaFoldDB" id="A0A6A4HR97"/>
<organism evidence="2 3">
    <name type="scientific">Gymnopus androsaceus JB14</name>
    <dbReference type="NCBI Taxonomy" id="1447944"/>
    <lineage>
        <taxon>Eukaryota</taxon>
        <taxon>Fungi</taxon>
        <taxon>Dikarya</taxon>
        <taxon>Basidiomycota</taxon>
        <taxon>Agaricomycotina</taxon>
        <taxon>Agaricomycetes</taxon>
        <taxon>Agaricomycetidae</taxon>
        <taxon>Agaricales</taxon>
        <taxon>Marasmiineae</taxon>
        <taxon>Omphalotaceae</taxon>
        <taxon>Gymnopus</taxon>
    </lineage>
</organism>
<evidence type="ECO:0000313" key="3">
    <source>
        <dbReference type="Proteomes" id="UP000799118"/>
    </source>
</evidence>
<dbReference type="EMBL" id="ML769459">
    <property type="protein sequence ID" value="KAE9400251.1"/>
    <property type="molecule type" value="Genomic_DNA"/>
</dbReference>
<evidence type="ECO:0000313" key="2">
    <source>
        <dbReference type="EMBL" id="KAE9400251.1"/>
    </source>
</evidence>
<reference evidence="2" key="1">
    <citation type="journal article" date="2019" name="Environ. Microbiol.">
        <title>Fungal ecological strategies reflected in gene transcription - a case study of two litter decomposers.</title>
        <authorList>
            <person name="Barbi F."/>
            <person name="Kohler A."/>
            <person name="Barry K."/>
            <person name="Baskaran P."/>
            <person name="Daum C."/>
            <person name="Fauchery L."/>
            <person name="Ihrmark K."/>
            <person name="Kuo A."/>
            <person name="LaButti K."/>
            <person name="Lipzen A."/>
            <person name="Morin E."/>
            <person name="Grigoriev I.V."/>
            <person name="Henrissat B."/>
            <person name="Lindahl B."/>
            <person name="Martin F."/>
        </authorList>
    </citation>
    <scope>NUCLEOTIDE SEQUENCE</scope>
    <source>
        <strain evidence="2">JB14</strain>
    </source>
</reference>
<protein>
    <submittedName>
        <fullName evidence="2">Uncharacterized protein</fullName>
    </submittedName>
</protein>
<dbReference type="OrthoDB" id="3269273at2759"/>
<feature type="region of interest" description="Disordered" evidence="1">
    <location>
        <begin position="1"/>
        <end position="25"/>
    </location>
</feature>
<accession>A0A6A4HR97</accession>